<dbReference type="AlphaFoldDB" id="A0A5C6M4K9"/>
<keyword evidence="2" id="KW-1185">Reference proteome</keyword>
<proteinExistence type="predicted"/>
<dbReference type="EMBL" id="SRHE01000341">
    <property type="protein sequence ID" value="TWW09227.1"/>
    <property type="molecule type" value="Genomic_DNA"/>
</dbReference>
<reference evidence="1 2" key="1">
    <citation type="submission" date="2019-08" db="EMBL/GenBank/DDBJ databases">
        <title>100 year-old enigma solved: identification of Planctomyces bekefii, the type genus and species of the phylum Planctomycetes.</title>
        <authorList>
            <person name="Svetlana D.N."/>
            <person name="Overmann J."/>
        </authorList>
    </citation>
    <scope>NUCLEOTIDE SEQUENCE [LARGE SCALE GENOMIC DNA]</scope>
    <source>
        <strain evidence="1">Phe10_nw2017</strain>
    </source>
</reference>
<sequence>MDAGRQSPRQNADGGGDVVVIHELGHIATKSTEEFVFPFGRQVIRFSFPVIRKHYNSYMGQTGLTDTKNGGFYPADNVQNMDEIARTTLEDRRGRLLAKESARLLAKGQLTEQAYQNFGPLGGLAANIYSAVTETADTRSWTLLPEAYFVTRTHFAPGSHTVKSSTGGRIGKITTIQVDKGKLLLLRDS</sequence>
<comment type="caution">
    <text evidence="1">The sequence shown here is derived from an EMBL/GenBank/DDBJ whole genome shotgun (WGS) entry which is preliminary data.</text>
</comment>
<dbReference type="Proteomes" id="UP000321083">
    <property type="component" value="Unassembled WGS sequence"/>
</dbReference>
<protein>
    <submittedName>
        <fullName evidence="1">Uncharacterized protein</fullName>
    </submittedName>
</protein>
<name>A0A5C6M4K9_9PLAN</name>
<evidence type="ECO:0000313" key="1">
    <source>
        <dbReference type="EMBL" id="TWW09227.1"/>
    </source>
</evidence>
<evidence type="ECO:0000313" key="2">
    <source>
        <dbReference type="Proteomes" id="UP000321083"/>
    </source>
</evidence>
<organism evidence="1 2">
    <name type="scientific">Planctomyces bekefii</name>
    <dbReference type="NCBI Taxonomy" id="1653850"/>
    <lineage>
        <taxon>Bacteria</taxon>
        <taxon>Pseudomonadati</taxon>
        <taxon>Planctomycetota</taxon>
        <taxon>Planctomycetia</taxon>
        <taxon>Planctomycetales</taxon>
        <taxon>Planctomycetaceae</taxon>
        <taxon>Planctomyces</taxon>
    </lineage>
</organism>
<gene>
    <name evidence="1" type="ORF">E3A20_16420</name>
</gene>
<accession>A0A5C6M4K9</accession>
<reference evidence="1 2" key="2">
    <citation type="submission" date="2019-08" db="EMBL/GenBank/DDBJ databases">
        <authorList>
            <person name="Henke P."/>
        </authorList>
    </citation>
    <scope>NUCLEOTIDE SEQUENCE [LARGE SCALE GENOMIC DNA]</scope>
    <source>
        <strain evidence="1">Phe10_nw2017</strain>
    </source>
</reference>